<dbReference type="SUPFAM" id="SSF52540">
    <property type="entry name" value="P-loop containing nucleoside triphosphate hydrolases"/>
    <property type="match status" value="1"/>
</dbReference>
<dbReference type="GO" id="GO:0006298">
    <property type="term" value="P:mismatch repair"/>
    <property type="evidence" value="ECO:0007669"/>
    <property type="project" value="InterPro"/>
</dbReference>
<evidence type="ECO:0000313" key="6">
    <source>
        <dbReference type="EMBL" id="QHS94908.1"/>
    </source>
</evidence>
<dbReference type="EMBL" id="MN739235">
    <property type="protein sequence ID" value="QHS94908.1"/>
    <property type="molecule type" value="Genomic_DNA"/>
</dbReference>
<dbReference type="Pfam" id="PF00488">
    <property type="entry name" value="MutS_V"/>
    <property type="match status" value="1"/>
</dbReference>
<evidence type="ECO:0000256" key="4">
    <source>
        <dbReference type="SAM" id="Phobius"/>
    </source>
</evidence>
<keyword evidence="4" id="KW-0812">Transmembrane</keyword>
<keyword evidence="4" id="KW-0472">Membrane</keyword>
<dbReference type="GO" id="GO:0030983">
    <property type="term" value="F:mismatched DNA binding"/>
    <property type="evidence" value="ECO:0007669"/>
    <property type="project" value="InterPro"/>
</dbReference>
<reference evidence="6" key="1">
    <citation type="journal article" date="2020" name="Nature">
        <title>Giant virus diversity and host interactions through global metagenomics.</title>
        <authorList>
            <person name="Schulz F."/>
            <person name="Roux S."/>
            <person name="Paez-Espino D."/>
            <person name="Jungbluth S."/>
            <person name="Walsh D.A."/>
            <person name="Denef V.J."/>
            <person name="McMahon K.D."/>
            <person name="Konstantinidis K.T."/>
            <person name="Eloe-Fadrosh E.A."/>
            <person name="Kyrpides N.C."/>
            <person name="Woyke T."/>
        </authorList>
    </citation>
    <scope>NUCLEOTIDE SEQUENCE</scope>
    <source>
        <strain evidence="6">GVMAG-M-3300018428-16</strain>
    </source>
</reference>
<evidence type="ECO:0000256" key="2">
    <source>
        <dbReference type="ARBA" id="ARBA00022840"/>
    </source>
</evidence>
<feature type="transmembrane region" description="Helical" evidence="4">
    <location>
        <begin position="205"/>
        <end position="227"/>
    </location>
</feature>
<protein>
    <recommendedName>
        <fullName evidence="5">DNA mismatch repair proteins mutS family domain-containing protein</fullName>
    </recommendedName>
</protein>
<dbReference type="GO" id="GO:0140664">
    <property type="term" value="F:ATP-dependent DNA damage sensor activity"/>
    <property type="evidence" value="ECO:0007669"/>
    <property type="project" value="InterPro"/>
</dbReference>
<evidence type="ECO:0000259" key="5">
    <source>
        <dbReference type="SMART" id="SM00534"/>
    </source>
</evidence>
<dbReference type="GO" id="GO:0005524">
    <property type="term" value="F:ATP binding"/>
    <property type="evidence" value="ECO:0007669"/>
    <property type="project" value="UniProtKB-KW"/>
</dbReference>
<dbReference type="GO" id="GO:0005829">
    <property type="term" value="C:cytosol"/>
    <property type="evidence" value="ECO:0007669"/>
    <property type="project" value="TreeGrafter"/>
</dbReference>
<feature type="transmembrane region" description="Helical" evidence="4">
    <location>
        <begin position="135"/>
        <end position="165"/>
    </location>
</feature>
<dbReference type="AlphaFoldDB" id="A0A6C0BU16"/>
<evidence type="ECO:0000256" key="1">
    <source>
        <dbReference type="ARBA" id="ARBA00022741"/>
    </source>
</evidence>
<feature type="domain" description="DNA mismatch repair proteins mutS family" evidence="5">
    <location>
        <begin position="381"/>
        <end position="571"/>
    </location>
</feature>
<organism evidence="6">
    <name type="scientific">viral metagenome</name>
    <dbReference type="NCBI Taxonomy" id="1070528"/>
    <lineage>
        <taxon>unclassified sequences</taxon>
        <taxon>metagenomes</taxon>
        <taxon>organismal metagenomes</taxon>
    </lineage>
</organism>
<dbReference type="PANTHER" id="PTHR11361:SF99">
    <property type="entry name" value="DNA MISMATCH REPAIR PROTEIN"/>
    <property type="match status" value="1"/>
</dbReference>
<accession>A0A6C0BU16</accession>
<sequence>METKKNMSISDYFHLPISTIKNKSDVDHVIINDLEMIDKKGDIDGDNIISYVFNPSNDFAKTTQNMWCKYHTTDINFLKQSQNLYKTFKSTAMLDNKTLMNIHDKYISYKTDEGFKERYGFMDWSHLEFLNHIEYFLLLFALIHILSPIFSLVLPIIFLLVPYILLMIQGHHITLDVYINVLTNMFRNTSIVRLFTGNFSDFRQASYLVITILMYAFQIYSNILSCIRFHHNLSKLHIFIDDMSKYILYTTQSMDIYSNHIRDLDTYNNFKITLEKHNNCLKKYLTKINKIRPYSWNFTELFNLGYIQKQFYSIYDDEELNSSIMYSFGFHGYIDNIIGIQTNIKNKKMNYCTFNKKKNTKFTKAFFCNNNKPIKNSYELNNKYIITGPNASGKTTLLKTTILNILISQQIGCGFYKKANINPYHYIHCYLNIPDTSGRDSLFQAEARRCKEIIDATKDVHERHFCIFDELYSGTNPYEAEASSHSFINYLSNHKNVDFMMTTHLIKLCENINNNPNIVNYNMKTTPINKYDFKYTYILKKGISKIKGAVKVLKELDYPLDIIDSTLKYLK</sequence>
<keyword evidence="2" id="KW-0067">ATP-binding</keyword>
<evidence type="ECO:0000256" key="3">
    <source>
        <dbReference type="ARBA" id="ARBA00023125"/>
    </source>
</evidence>
<dbReference type="SMART" id="SM00534">
    <property type="entry name" value="MUTSac"/>
    <property type="match status" value="1"/>
</dbReference>
<keyword evidence="4" id="KW-1133">Transmembrane helix</keyword>
<keyword evidence="1" id="KW-0547">Nucleotide-binding</keyword>
<dbReference type="PANTHER" id="PTHR11361">
    <property type="entry name" value="DNA MISMATCH REPAIR PROTEIN MUTS FAMILY MEMBER"/>
    <property type="match status" value="1"/>
</dbReference>
<dbReference type="InterPro" id="IPR045076">
    <property type="entry name" value="MutS"/>
</dbReference>
<dbReference type="Gene3D" id="3.40.50.300">
    <property type="entry name" value="P-loop containing nucleotide triphosphate hydrolases"/>
    <property type="match status" value="1"/>
</dbReference>
<dbReference type="InterPro" id="IPR027417">
    <property type="entry name" value="P-loop_NTPase"/>
</dbReference>
<dbReference type="InterPro" id="IPR000432">
    <property type="entry name" value="DNA_mismatch_repair_MutS_C"/>
</dbReference>
<keyword evidence="3" id="KW-0238">DNA-binding</keyword>
<name>A0A6C0BU16_9ZZZZ</name>
<proteinExistence type="predicted"/>